<dbReference type="Proteomes" id="UP000536262">
    <property type="component" value="Unassembled WGS sequence"/>
</dbReference>
<sequence>MRDFSNEIAAFKQNKLSEFTDARQRAALQICCGIELSHALSAEPTSTLALLKRLERAIERERLRGVNRHWSYDLNRHIALKQVRDRLKGVFPDQPGRLSLRPRRRRPKSNTAPEGAAR</sequence>
<dbReference type="AlphaFoldDB" id="A0A7X0F5P2"/>
<feature type="region of interest" description="Disordered" evidence="1">
    <location>
        <begin position="90"/>
        <end position="118"/>
    </location>
</feature>
<dbReference type="RefSeq" id="WP_246441287.1">
    <property type="nucleotide sequence ID" value="NZ_BAABEG010000001.1"/>
</dbReference>
<evidence type="ECO:0000256" key="1">
    <source>
        <dbReference type="SAM" id="MobiDB-lite"/>
    </source>
</evidence>
<evidence type="ECO:0000313" key="2">
    <source>
        <dbReference type="EMBL" id="MBB6353423.1"/>
    </source>
</evidence>
<protein>
    <recommendedName>
        <fullName evidence="4">Cytoplasmic protein</fullName>
    </recommendedName>
</protein>
<dbReference type="EMBL" id="JACHOU010000002">
    <property type="protein sequence ID" value="MBB6353423.1"/>
    <property type="molecule type" value="Genomic_DNA"/>
</dbReference>
<reference evidence="2 3" key="1">
    <citation type="submission" date="2020-08" db="EMBL/GenBank/DDBJ databases">
        <title>Genomic Encyclopedia of Type Strains, Phase IV (KMG-IV): sequencing the most valuable type-strain genomes for metagenomic binning, comparative biology and taxonomic classification.</title>
        <authorList>
            <person name="Goeker M."/>
        </authorList>
    </citation>
    <scope>NUCLEOTIDE SEQUENCE [LARGE SCALE GENOMIC DNA]</scope>
    <source>
        <strain evidence="2 3">DSM 7051</strain>
    </source>
</reference>
<gene>
    <name evidence="2" type="ORF">GGR00_001191</name>
</gene>
<name>A0A7X0F5P2_9HYPH</name>
<evidence type="ECO:0008006" key="4">
    <source>
        <dbReference type="Google" id="ProtNLM"/>
    </source>
</evidence>
<keyword evidence="3" id="KW-1185">Reference proteome</keyword>
<comment type="caution">
    <text evidence="2">The sequence shown here is derived from an EMBL/GenBank/DDBJ whole genome shotgun (WGS) entry which is preliminary data.</text>
</comment>
<proteinExistence type="predicted"/>
<accession>A0A7X0F5P2</accession>
<organism evidence="2 3">
    <name type="scientific">Aminobacter aganoensis</name>
    <dbReference type="NCBI Taxonomy" id="83264"/>
    <lineage>
        <taxon>Bacteria</taxon>
        <taxon>Pseudomonadati</taxon>
        <taxon>Pseudomonadota</taxon>
        <taxon>Alphaproteobacteria</taxon>
        <taxon>Hyphomicrobiales</taxon>
        <taxon>Phyllobacteriaceae</taxon>
        <taxon>Aminobacter</taxon>
    </lineage>
</organism>
<evidence type="ECO:0000313" key="3">
    <source>
        <dbReference type="Proteomes" id="UP000536262"/>
    </source>
</evidence>